<dbReference type="AlphaFoldDB" id="A0A1A3MWZ2"/>
<proteinExistence type="predicted"/>
<protein>
    <recommendedName>
        <fullName evidence="3">Bacteriocin-protection protein</fullName>
    </recommendedName>
</protein>
<dbReference type="EMBL" id="LZLQ01000113">
    <property type="protein sequence ID" value="OBK13600.1"/>
    <property type="molecule type" value="Genomic_DNA"/>
</dbReference>
<comment type="caution">
    <text evidence="1">The sequence shown here is derived from an EMBL/GenBank/DDBJ whole genome shotgun (WGS) entry which is preliminary data.</text>
</comment>
<evidence type="ECO:0000313" key="1">
    <source>
        <dbReference type="EMBL" id="OBK13600.1"/>
    </source>
</evidence>
<evidence type="ECO:0000313" key="2">
    <source>
        <dbReference type="Proteomes" id="UP000093629"/>
    </source>
</evidence>
<dbReference type="Proteomes" id="UP000093629">
    <property type="component" value="Unassembled WGS sequence"/>
</dbReference>
<sequence>MSSQSVPGGVVHELPGDLREALVANSTALTLWQDITPLARNEFICWVEDAKQQVTRERRIRRTQEELEEGKRRPCCWPGCKHRERNGR</sequence>
<dbReference type="RefSeq" id="WP_065159910.1">
    <property type="nucleotide sequence ID" value="NZ_LZLQ01000113.1"/>
</dbReference>
<keyword evidence="2" id="KW-1185">Reference proteome</keyword>
<gene>
    <name evidence="1" type="ORF">A5636_09195</name>
</gene>
<evidence type="ECO:0008006" key="3">
    <source>
        <dbReference type="Google" id="ProtNLM"/>
    </source>
</evidence>
<accession>A0A1A3MWZ2</accession>
<name>A0A1A3MWZ2_MYCAS</name>
<organism evidence="1 2">
    <name type="scientific">Mycobacterium asiaticum</name>
    <dbReference type="NCBI Taxonomy" id="1790"/>
    <lineage>
        <taxon>Bacteria</taxon>
        <taxon>Bacillati</taxon>
        <taxon>Actinomycetota</taxon>
        <taxon>Actinomycetes</taxon>
        <taxon>Mycobacteriales</taxon>
        <taxon>Mycobacteriaceae</taxon>
        <taxon>Mycobacterium</taxon>
    </lineage>
</organism>
<dbReference type="Pfam" id="PF13376">
    <property type="entry name" value="OmdA"/>
    <property type="match status" value="1"/>
</dbReference>
<dbReference type="OrthoDB" id="9803948at2"/>
<reference evidence="2" key="1">
    <citation type="submission" date="2016-06" db="EMBL/GenBank/DDBJ databases">
        <authorList>
            <person name="Sutton G."/>
            <person name="Brinkac L."/>
            <person name="Sanka R."/>
            <person name="Adams M."/>
            <person name="Lau E."/>
            <person name="Garcia-Basteiro A."/>
            <person name="Lopez-Varela E."/>
            <person name="Palencia S."/>
        </authorList>
    </citation>
    <scope>NUCLEOTIDE SEQUENCE [LARGE SCALE GENOMIC DNA]</scope>
    <source>
        <strain evidence="2">1245139.5</strain>
    </source>
</reference>